<name>A0A366HVP0_9BACT</name>
<sequence length="388" mass="42531">MEPKWKVKERARMYIDRMPDSVQGEGGSAALFKVAVVLMRGFSLGEADGMELLAEWNEKHARPRWSQQEMRHKILDGAKADRPEGYLLNRDRDREQYHTPSHQTADSPRSGTGPVPVAGAKGAEPQSYGRTPAASHASEGTKLVPLPRKERPTPPWPAISPLMDEDRDRIAILRKVPCAAVELVRRAGMLGKAHYEGHDCFIMGEGRFAQARRFDGGLLPVQGGRQQSKAKNLPGSEGAFIGRKWAIGSTCPVLLVEGVIGLVEGIASIMMARDALDWTCLAAVSASSRFARDAELLHALQGRRVHIIPDAGSTGWESAGAWLLELERAGAQVQLEPIPLPVACKDLGDVVSMVYQHASPDDDIHFQGCVRRAPDDLREYLDAIFLLS</sequence>
<organism evidence="2 3">
    <name type="scientific">Roseimicrobium gellanilyticum</name>
    <dbReference type="NCBI Taxonomy" id="748857"/>
    <lineage>
        <taxon>Bacteria</taxon>
        <taxon>Pseudomonadati</taxon>
        <taxon>Verrucomicrobiota</taxon>
        <taxon>Verrucomicrobiia</taxon>
        <taxon>Verrucomicrobiales</taxon>
        <taxon>Verrucomicrobiaceae</taxon>
        <taxon>Roseimicrobium</taxon>
    </lineage>
</organism>
<accession>A0A366HVP0</accession>
<dbReference type="OrthoDB" id="184837at2"/>
<gene>
    <name evidence="2" type="ORF">DES53_101967</name>
</gene>
<reference evidence="2 3" key="1">
    <citation type="submission" date="2018-06" db="EMBL/GenBank/DDBJ databases">
        <title>Genomic Encyclopedia of Type Strains, Phase IV (KMG-IV): sequencing the most valuable type-strain genomes for metagenomic binning, comparative biology and taxonomic classification.</title>
        <authorList>
            <person name="Goeker M."/>
        </authorList>
    </citation>
    <scope>NUCLEOTIDE SEQUENCE [LARGE SCALE GENOMIC DNA]</scope>
    <source>
        <strain evidence="2 3">DSM 25532</strain>
    </source>
</reference>
<keyword evidence="3" id="KW-1185">Reference proteome</keyword>
<dbReference type="EMBL" id="QNRR01000001">
    <property type="protein sequence ID" value="RBP48167.1"/>
    <property type="molecule type" value="Genomic_DNA"/>
</dbReference>
<feature type="compositionally biased region" description="Polar residues" evidence="1">
    <location>
        <begin position="98"/>
        <end position="110"/>
    </location>
</feature>
<evidence type="ECO:0000256" key="1">
    <source>
        <dbReference type="SAM" id="MobiDB-lite"/>
    </source>
</evidence>
<dbReference type="AlphaFoldDB" id="A0A366HVP0"/>
<dbReference type="Proteomes" id="UP000253426">
    <property type="component" value="Unassembled WGS sequence"/>
</dbReference>
<dbReference type="RefSeq" id="WP_113957040.1">
    <property type="nucleotide sequence ID" value="NZ_QNRR01000001.1"/>
</dbReference>
<proteinExistence type="predicted"/>
<evidence type="ECO:0008006" key="4">
    <source>
        <dbReference type="Google" id="ProtNLM"/>
    </source>
</evidence>
<comment type="caution">
    <text evidence="2">The sequence shown here is derived from an EMBL/GenBank/DDBJ whole genome shotgun (WGS) entry which is preliminary data.</text>
</comment>
<feature type="region of interest" description="Disordered" evidence="1">
    <location>
        <begin position="91"/>
        <end position="162"/>
    </location>
</feature>
<protein>
    <recommendedName>
        <fullName evidence="4">Toprim domain-containing protein</fullName>
    </recommendedName>
</protein>
<evidence type="ECO:0000313" key="3">
    <source>
        <dbReference type="Proteomes" id="UP000253426"/>
    </source>
</evidence>
<evidence type="ECO:0000313" key="2">
    <source>
        <dbReference type="EMBL" id="RBP48167.1"/>
    </source>
</evidence>